<organism evidence="2 3">
    <name type="scientific">Anaeromyxobacter oryzae</name>
    <dbReference type="NCBI Taxonomy" id="2918170"/>
    <lineage>
        <taxon>Bacteria</taxon>
        <taxon>Pseudomonadati</taxon>
        <taxon>Myxococcota</taxon>
        <taxon>Myxococcia</taxon>
        <taxon>Myxococcales</taxon>
        <taxon>Cystobacterineae</taxon>
        <taxon>Anaeromyxobacteraceae</taxon>
        <taxon>Anaeromyxobacter</taxon>
    </lineage>
</organism>
<dbReference type="NCBIfam" id="NF033755">
    <property type="entry name" value="gliding_CglE"/>
    <property type="match status" value="1"/>
</dbReference>
<feature type="chain" id="PRO_5045939730" description="Outer membrane protein beta-barrel domain-containing protein" evidence="1">
    <location>
        <begin position="19"/>
        <end position="205"/>
    </location>
</feature>
<evidence type="ECO:0000313" key="3">
    <source>
        <dbReference type="Proteomes" id="UP001162891"/>
    </source>
</evidence>
<evidence type="ECO:0008006" key="4">
    <source>
        <dbReference type="Google" id="ProtNLM"/>
    </source>
</evidence>
<dbReference type="Proteomes" id="UP001162891">
    <property type="component" value="Chromosome"/>
</dbReference>
<evidence type="ECO:0000313" key="2">
    <source>
        <dbReference type="EMBL" id="BDG04935.1"/>
    </source>
</evidence>
<dbReference type="RefSeq" id="WP_248353449.1">
    <property type="nucleotide sequence ID" value="NZ_AP025591.1"/>
</dbReference>
<keyword evidence="1" id="KW-0732">Signal</keyword>
<accession>A0ABM7WZM0</accession>
<evidence type="ECO:0000256" key="1">
    <source>
        <dbReference type="SAM" id="SignalP"/>
    </source>
</evidence>
<name>A0ABM7WZM0_9BACT</name>
<gene>
    <name evidence="2" type="ORF">AMOR_39310</name>
</gene>
<proteinExistence type="predicted"/>
<dbReference type="EMBL" id="AP025591">
    <property type="protein sequence ID" value="BDG04935.1"/>
    <property type="molecule type" value="Genomic_DNA"/>
</dbReference>
<reference evidence="3" key="1">
    <citation type="journal article" date="2022" name="Int. J. Syst. Evol. Microbiol.">
        <title>Anaeromyxobacter oryzae sp. nov., Anaeromyxobacter diazotrophicus sp. nov. and Anaeromyxobacter paludicola sp. nov., isolated from paddy soils.</title>
        <authorList>
            <person name="Itoh H."/>
            <person name="Xu Z."/>
            <person name="Mise K."/>
            <person name="Masuda Y."/>
            <person name="Ushijima N."/>
            <person name="Hayakawa C."/>
            <person name="Shiratori Y."/>
            <person name="Senoo K."/>
        </authorList>
    </citation>
    <scope>NUCLEOTIDE SEQUENCE [LARGE SCALE GENOMIC DNA]</scope>
    <source>
        <strain evidence="3">Red232</strain>
    </source>
</reference>
<feature type="signal peptide" evidence="1">
    <location>
        <begin position="1"/>
        <end position="18"/>
    </location>
</feature>
<keyword evidence="3" id="KW-1185">Reference proteome</keyword>
<sequence length="205" mass="21536">MKRILAALALAVPLLAGAQDAAPTLQQDPRAPRFGDVERGFFIGFEAGYLGMLDTPVADPAKFPTAGTSGGSAGGLVVGLTMGVDLGSRVSVALFGQGGNEKANANYGAFSLLSTGLDLRVSVIGEKDRNGWDRFFVYLHGRGGYAKSFPTGLFGDTDTVVQGGLGLEYYTQLRHFSVGFAGDYVYATKAKASGVAVYPTIRYTF</sequence>
<protein>
    <recommendedName>
        <fullName evidence="4">Outer membrane protein beta-barrel domain-containing protein</fullName>
    </recommendedName>
</protein>